<dbReference type="STRING" id="429701.A0A2G9H9J0"/>
<accession>A0A2G9H9J0</accession>
<dbReference type="Proteomes" id="UP000231279">
    <property type="component" value="Unassembled WGS sequence"/>
</dbReference>
<evidence type="ECO:0000256" key="5">
    <source>
        <dbReference type="ARBA" id="ARBA00022989"/>
    </source>
</evidence>
<comment type="subcellular location">
    <subcellularLocation>
        <location evidence="1">Membrane</location>
        <topology evidence="1">Single-pass membrane protein</topology>
    </subcellularLocation>
</comment>
<feature type="domain" description="Trichome birefringence-like N-terminal" evidence="9">
    <location>
        <begin position="66"/>
        <end position="119"/>
    </location>
</feature>
<keyword evidence="6 7" id="KW-0472">Membrane</keyword>
<keyword evidence="11" id="KW-1185">Reference proteome</keyword>
<keyword evidence="4" id="KW-0735">Signal-anchor</keyword>
<evidence type="ECO:0000259" key="8">
    <source>
        <dbReference type="Pfam" id="PF13839"/>
    </source>
</evidence>
<feature type="domain" description="Trichome birefringence-like C-terminal" evidence="8">
    <location>
        <begin position="120"/>
        <end position="403"/>
    </location>
</feature>
<dbReference type="PANTHER" id="PTHR32285">
    <property type="entry name" value="PROTEIN TRICHOME BIREFRINGENCE-LIKE 9-RELATED"/>
    <property type="match status" value="1"/>
</dbReference>
<dbReference type="Pfam" id="PF13839">
    <property type="entry name" value="PC-Esterase"/>
    <property type="match status" value="1"/>
</dbReference>
<evidence type="ECO:0000313" key="10">
    <source>
        <dbReference type="EMBL" id="PIN14187.1"/>
    </source>
</evidence>
<dbReference type="GO" id="GO:0005794">
    <property type="term" value="C:Golgi apparatus"/>
    <property type="evidence" value="ECO:0007669"/>
    <property type="project" value="TreeGrafter"/>
</dbReference>
<comment type="similarity">
    <text evidence="2">Belongs to the PC-esterase family. TBL subfamily.</text>
</comment>
<evidence type="ECO:0000313" key="11">
    <source>
        <dbReference type="Proteomes" id="UP000231279"/>
    </source>
</evidence>
<keyword evidence="3 7" id="KW-0812">Transmembrane</keyword>
<dbReference type="AlphaFoldDB" id="A0A2G9H9J0"/>
<gene>
    <name evidence="10" type="ORF">CDL12_13193</name>
</gene>
<dbReference type="InterPro" id="IPR026057">
    <property type="entry name" value="TBL_C"/>
</dbReference>
<dbReference type="EMBL" id="NKXS01002333">
    <property type="protein sequence ID" value="PIN14187.1"/>
    <property type="molecule type" value="Genomic_DNA"/>
</dbReference>
<sequence>MQQKLHFFLHPIKQELNYLVLILSLILTSILFYNILNPLQPNSLFNNLGFLSQILPEKSPNSSPKTCDLSSGKWVRDETLPEKRYSEKCPFLDPGFRCQQNGRQDAGYQKWRWQPESCNLPRFDANDFLQRSKNGRIIFAGDSIGRNQWESLVCMLAQGVSNQSTIYEENGNPITKHKGFLSIKFQEYNLTVQYYRVPYLVVIDRPPKNAPKEVWGVIRVDKLHWFSTKWIGADVLVFSAGHWWNQEKTVKSGHYFQEGENVNMTMNVMEAFRKSLNTLKRWVIENLKPEKSHVFFRSYSPVHFRNGEWNKGGYCNTSKEPETDSSELEPEPLNNILISEAVEQMRSAKRKVEFLNITYLTEFRKDGHPANNREQGTPVNAPQDCSHWCLPGVPDTWNELLYAELLAMGFRTSSN</sequence>
<dbReference type="Pfam" id="PF14416">
    <property type="entry name" value="PMR5N"/>
    <property type="match status" value="1"/>
</dbReference>
<evidence type="ECO:0000256" key="6">
    <source>
        <dbReference type="ARBA" id="ARBA00023136"/>
    </source>
</evidence>
<keyword evidence="5 7" id="KW-1133">Transmembrane helix</keyword>
<evidence type="ECO:0000256" key="7">
    <source>
        <dbReference type="SAM" id="Phobius"/>
    </source>
</evidence>
<name>A0A2G9H9J0_9LAMI</name>
<feature type="transmembrane region" description="Helical" evidence="7">
    <location>
        <begin position="16"/>
        <end position="36"/>
    </location>
</feature>
<evidence type="ECO:0000259" key="9">
    <source>
        <dbReference type="Pfam" id="PF14416"/>
    </source>
</evidence>
<reference evidence="11" key="1">
    <citation type="journal article" date="2018" name="Gigascience">
        <title>Genome assembly of the Pink Ipe (Handroanthus impetiginosus, Bignoniaceae), a highly valued, ecologically keystone Neotropical timber forest tree.</title>
        <authorList>
            <person name="Silva-Junior O.B."/>
            <person name="Grattapaglia D."/>
            <person name="Novaes E."/>
            <person name="Collevatti R.G."/>
        </authorList>
    </citation>
    <scope>NUCLEOTIDE SEQUENCE [LARGE SCALE GENOMIC DNA]</scope>
    <source>
        <strain evidence="11">cv. UFG-1</strain>
    </source>
</reference>
<evidence type="ECO:0000256" key="4">
    <source>
        <dbReference type="ARBA" id="ARBA00022968"/>
    </source>
</evidence>
<dbReference type="InterPro" id="IPR025846">
    <property type="entry name" value="TBL_N"/>
</dbReference>
<dbReference type="OrthoDB" id="630188at2759"/>
<evidence type="ECO:0000256" key="1">
    <source>
        <dbReference type="ARBA" id="ARBA00004167"/>
    </source>
</evidence>
<organism evidence="10 11">
    <name type="scientific">Handroanthus impetiginosus</name>
    <dbReference type="NCBI Taxonomy" id="429701"/>
    <lineage>
        <taxon>Eukaryota</taxon>
        <taxon>Viridiplantae</taxon>
        <taxon>Streptophyta</taxon>
        <taxon>Embryophyta</taxon>
        <taxon>Tracheophyta</taxon>
        <taxon>Spermatophyta</taxon>
        <taxon>Magnoliopsida</taxon>
        <taxon>eudicotyledons</taxon>
        <taxon>Gunneridae</taxon>
        <taxon>Pentapetalae</taxon>
        <taxon>asterids</taxon>
        <taxon>lamiids</taxon>
        <taxon>Lamiales</taxon>
        <taxon>Bignoniaceae</taxon>
        <taxon>Crescentiina</taxon>
        <taxon>Tabebuia alliance</taxon>
        <taxon>Handroanthus</taxon>
    </lineage>
</organism>
<evidence type="ECO:0000256" key="2">
    <source>
        <dbReference type="ARBA" id="ARBA00007727"/>
    </source>
</evidence>
<comment type="caution">
    <text evidence="10">The sequence shown here is derived from an EMBL/GenBank/DDBJ whole genome shotgun (WGS) entry which is preliminary data.</text>
</comment>
<dbReference type="PANTHER" id="PTHR32285:SF53">
    <property type="entry name" value="PROTEIN TRICHOME BIREFRINGENCE-LIKE 9"/>
    <property type="match status" value="1"/>
</dbReference>
<evidence type="ECO:0000256" key="3">
    <source>
        <dbReference type="ARBA" id="ARBA00022692"/>
    </source>
</evidence>
<dbReference type="GO" id="GO:0016020">
    <property type="term" value="C:membrane"/>
    <property type="evidence" value="ECO:0007669"/>
    <property type="project" value="UniProtKB-SubCell"/>
</dbReference>
<dbReference type="InterPro" id="IPR029962">
    <property type="entry name" value="TBL"/>
</dbReference>
<dbReference type="GO" id="GO:0016413">
    <property type="term" value="F:O-acetyltransferase activity"/>
    <property type="evidence" value="ECO:0007669"/>
    <property type="project" value="InterPro"/>
</dbReference>
<protein>
    <submittedName>
        <fullName evidence="10">Uncharacterized protein</fullName>
    </submittedName>
</protein>
<proteinExistence type="inferred from homology"/>